<comment type="caution">
    <text evidence="2">The sequence shown here is derived from an EMBL/GenBank/DDBJ whole genome shotgun (WGS) entry which is preliminary data.</text>
</comment>
<evidence type="ECO:0000313" key="3">
    <source>
        <dbReference type="EMBL" id="KAG6677773.1"/>
    </source>
</evidence>
<dbReference type="OrthoDB" id="1652205at2759"/>
<feature type="signal peptide" evidence="1">
    <location>
        <begin position="1"/>
        <end position="22"/>
    </location>
</feature>
<evidence type="ECO:0000313" key="2">
    <source>
        <dbReference type="EMBL" id="KAG6628848.1"/>
    </source>
</evidence>
<dbReference type="Proteomes" id="UP000811609">
    <property type="component" value="Chromosome 14"/>
</dbReference>
<dbReference type="EMBL" id="CM031822">
    <property type="protein sequence ID" value="KAG6628848.1"/>
    <property type="molecule type" value="Genomic_DNA"/>
</dbReference>
<dbReference type="EMBL" id="CM031838">
    <property type="protein sequence ID" value="KAG6677773.1"/>
    <property type="molecule type" value="Genomic_DNA"/>
</dbReference>
<protein>
    <recommendedName>
        <fullName evidence="5">Rapid ALkalinization Factor</fullName>
    </recommendedName>
</protein>
<keyword evidence="4" id="KW-1185">Reference proteome</keyword>
<reference evidence="2" key="1">
    <citation type="submission" date="2020-12" db="EMBL/GenBank/DDBJ databases">
        <title>WGS assembly of Carya illinoinensis cv. Pawnee.</title>
        <authorList>
            <person name="Platts A."/>
            <person name="Shu S."/>
            <person name="Wright S."/>
            <person name="Barry K."/>
            <person name="Edger P."/>
            <person name="Pires J.C."/>
            <person name="Schmutz J."/>
        </authorList>
    </citation>
    <scope>NUCLEOTIDE SEQUENCE</scope>
    <source>
        <tissue evidence="2">Leaf</tissue>
    </source>
</reference>
<evidence type="ECO:0008006" key="5">
    <source>
        <dbReference type="Google" id="ProtNLM"/>
    </source>
</evidence>
<sequence>MKRLLLCLVIIISMVMLRGGTGTAASNIDAGVLDPCKWPGGPHPGCNPDAKVLPPKTNKYQRACYKESHCRP</sequence>
<keyword evidence="1" id="KW-0732">Signal</keyword>
<evidence type="ECO:0000313" key="4">
    <source>
        <dbReference type="Proteomes" id="UP000811609"/>
    </source>
</evidence>
<accession>A0A8T1NGK2</accession>
<proteinExistence type="predicted"/>
<gene>
    <name evidence="2" type="ORF">CIPAW_14G040800</name>
    <name evidence="3" type="ORF">I3842_14G043100</name>
</gene>
<organism evidence="2 4">
    <name type="scientific">Carya illinoinensis</name>
    <name type="common">Pecan</name>
    <dbReference type="NCBI Taxonomy" id="32201"/>
    <lineage>
        <taxon>Eukaryota</taxon>
        <taxon>Viridiplantae</taxon>
        <taxon>Streptophyta</taxon>
        <taxon>Embryophyta</taxon>
        <taxon>Tracheophyta</taxon>
        <taxon>Spermatophyta</taxon>
        <taxon>Magnoliopsida</taxon>
        <taxon>eudicotyledons</taxon>
        <taxon>Gunneridae</taxon>
        <taxon>Pentapetalae</taxon>
        <taxon>rosids</taxon>
        <taxon>fabids</taxon>
        <taxon>Fagales</taxon>
        <taxon>Juglandaceae</taxon>
        <taxon>Carya</taxon>
    </lineage>
</organism>
<reference evidence="3" key="2">
    <citation type="submission" date="2021-01" db="EMBL/GenBank/DDBJ databases">
        <authorList>
            <person name="Lovell J.T."/>
            <person name="Bentley N."/>
            <person name="Bhattarai G."/>
            <person name="Jenkins J.W."/>
            <person name="Sreedasyam A."/>
            <person name="Alarcon Y."/>
            <person name="Bock C."/>
            <person name="Boston L."/>
            <person name="Carlson J."/>
            <person name="Cervantes K."/>
            <person name="Clermont K."/>
            <person name="Krom N."/>
            <person name="Kubenka K."/>
            <person name="Mamidi S."/>
            <person name="Mattison C."/>
            <person name="Monteros M."/>
            <person name="Pisani C."/>
            <person name="Plott C."/>
            <person name="Rajasekar S."/>
            <person name="Rhein H.S."/>
            <person name="Rohla C."/>
            <person name="Song M."/>
            <person name="Hilaire R.S."/>
            <person name="Shu S."/>
            <person name="Wells L."/>
            <person name="Wang X."/>
            <person name="Webber J."/>
            <person name="Heerema R.J."/>
            <person name="Klein P."/>
            <person name="Conner P."/>
            <person name="Grauke L."/>
            <person name="Grimwood J."/>
            <person name="Schmutz J."/>
            <person name="Randall J.J."/>
        </authorList>
    </citation>
    <scope>NUCLEOTIDE SEQUENCE</scope>
    <source>
        <tissue evidence="3">Leaf</tissue>
    </source>
</reference>
<name>A0A8T1NGK2_CARIL</name>
<evidence type="ECO:0000256" key="1">
    <source>
        <dbReference type="SAM" id="SignalP"/>
    </source>
</evidence>
<dbReference type="AlphaFoldDB" id="A0A8T1NGK2"/>
<dbReference type="Proteomes" id="UP000811246">
    <property type="component" value="Chromosome 14"/>
</dbReference>
<feature type="chain" id="PRO_5035888196" description="Rapid ALkalinization Factor" evidence="1">
    <location>
        <begin position="23"/>
        <end position="72"/>
    </location>
</feature>